<feature type="region of interest" description="Disordered" evidence="1">
    <location>
        <begin position="272"/>
        <end position="300"/>
    </location>
</feature>
<organism evidence="2 3">
    <name type="scientific">Nocardioides caricicola</name>
    <dbReference type="NCBI Taxonomy" id="634770"/>
    <lineage>
        <taxon>Bacteria</taxon>
        <taxon>Bacillati</taxon>
        <taxon>Actinomycetota</taxon>
        <taxon>Actinomycetes</taxon>
        <taxon>Propionibacteriales</taxon>
        <taxon>Nocardioidaceae</taxon>
        <taxon>Nocardioides</taxon>
    </lineage>
</organism>
<evidence type="ECO:0000313" key="2">
    <source>
        <dbReference type="EMBL" id="MFC5495302.1"/>
    </source>
</evidence>
<accession>A0ABW0N8N6</accession>
<comment type="caution">
    <text evidence="2">The sequence shown here is derived from an EMBL/GenBank/DDBJ whole genome shotgun (WGS) entry which is preliminary data.</text>
</comment>
<proteinExistence type="predicted"/>
<reference evidence="3" key="1">
    <citation type="journal article" date="2019" name="Int. J. Syst. Evol. Microbiol.">
        <title>The Global Catalogue of Microorganisms (GCM) 10K type strain sequencing project: providing services to taxonomists for standard genome sequencing and annotation.</title>
        <authorList>
            <consortium name="The Broad Institute Genomics Platform"/>
            <consortium name="The Broad Institute Genome Sequencing Center for Infectious Disease"/>
            <person name="Wu L."/>
            <person name="Ma J."/>
        </authorList>
    </citation>
    <scope>NUCLEOTIDE SEQUENCE [LARGE SCALE GENOMIC DNA]</scope>
    <source>
        <strain evidence="3">KACC 13778</strain>
    </source>
</reference>
<dbReference type="InterPro" id="IPR014710">
    <property type="entry name" value="RmlC-like_jellyroll"/>
</dbReference>
<sequence>MRPHVETVDERDLIWHVAEFEHATGTAKQRNLCYDEEDGSASLKVHFTSPWSRPAGFHAADTEWYVLEGEVRIGDTVLGAEGYWHAAAGVWTPELEVADGTVVLLFREYGDWTFTPCGEGDEQLPVVREDKRLIVLDVAAMPWIDVVDGSPMRFDLGGTPVPGLYIKLLHRDEKTGFYTRLIKAKPGWVEHPLAHHPCSEEAYCLEGGFDYSFGKMWPGTYFWRPPLVRHGDFTADAELGCTWILRSDSDLVDWYTDDARIEMLGTPTNWGEGYPHSAAPRPVQPVRSRSLGPWADPTYQ</sequence>
<protein>
    <submittedName>
        <fullName evidence="2">DUF4437 domain-containing protein</fullName>
    </submittedName>
</protein>
<dbReference type="InterPro" id="IPR011051">
    <property type="entry name" value="RmlC_Cupin_sf"/>
</dbReference>
<dbReference type="Proteomes" id="UP001595956">
    <property type="component" value="Unassembled WGS sequence"/>
</dbReference>
<dbReference type="InterPro" id="IPR028013">
    <property type="entry name" value="DUF4437"/>
</dbReference>
<evidence type="ECO:0000256" key="1">
    <source>
        <dbReference type="SAM" id="MobiDB-lite"/>
    </source>
</evidence>
<gene>
    <name evidence="2" type="ORF">ACFPKY_19475</name>
</gene>
<evidence type="ECO:0000313" key="3">
    <source>
        <dbReference type="Proteomes" id="UP001595956"/>
    </source>
</evidence>
<dbReference type="RefSeq" id="WP_345173374.1">
    <property type="nucleotide sequence ID" value="NZ_BAABFQ010000005.1"/>
</dbReference>
<dbReference type="Pfam" id="PF14499">
    <property type="entry name" value="DUF4437"/>
    <property type="match status" value="1"/>
</dbReference>
<dbReference type="EMBL" id="JBHSMD010000006">
    <property type="protein sequence ID" value="MFC5495302.1"/>
    <property type="molecule type" value="Genomic_DNA"/>
</dbReference>
<keyword evidence="3" id="KW-1185">Reference proteome</keyword>
<dbReference type="SUPFAM" id="SSF51182">
    <property type="entry name" value="RmlC-like cupins"/>
    <property type="match status" value="2"/>
</dbReference>
<name>A0ABW0N8N6_9ACTN</name>
<dbReference type="Gene3D" id="2.60.120.10">
    <property type="entry name" value="Jelly Rolls"/>
    <property type="match status" value="1"/>
</dbReference>